<feature type="transmembrane region" description="Helical" evidence="1">
    <location>
        <begin position="147"/>
        <end position="168"/>
    </location>
</feature>
<evidence type="ECO:0000313" key="2">
    <source>
        <dbReference type="Proteomes" id="UP000887540"/>
    </source>
</evidence>
<feature type="transmembrane region" description="Helical" evidence="1">
    <location>
        <begin position="180"/>
        <end position="200"/>
    </location>
</feature>
<protein>
    <submittedName>
        <fullName evidence="3">7TM GPCR serpentine receptor class x (Srx) domain-containing protein</fullName>
    </submittedName>
</protein>
<dbReference type="InterPro" id="IPR019425">
    <property type="entry name" value="7TM_GPCR_serpentine_rcpt_Srt"/>
</dbReference>
<dbReference type="PANTHER" id="PTHR23021">
    <property type="entry name" value="SERPENTINE RECEPTOR, CLASS T"/>
    <property type="match status" value="1"/>
</dbReference>
<evidence type="ECO:0000313" key="3">
    <source>
        <dbReference type="WBParaSite" id="ACRNAN_scaffold3589.g29084.t1"/>
    </source>
</evidence>
<accession>A0A914DT81</accession>
<dbReference type="Pfam" id="PF10321">
    <property type="entry name" value="7TM_GPCR_Srt"/>
    <property type="match status" value="1"/>
</dbReference>
<evidence type="ECO:0000256" key="1">
    <source>
        <dbReference type="SAM" id="Phobius"/>
    </source>
</evidence>
<feature type="transmembrane region" description="Helical" evidence="1">
    <location>
        <begin position="105"/>
        <end position="127"/>
    </location>
</feature>
<keyword evidence="1" id="KW-1133">Transmembrane helix</keyword>
<dbReference type="Proteomes" id="UP000887540">
    <property type="component" value="Unplaced"/>
</dbReference>
<dbReference type="Gene3D" id="1.20.1070.10">
    <property type="entry name" value="Rhodopsin 7-helix transmembrane proteins"/>
    <property type="match status" value="1"/>
</dbReference>
<keyword evidence="2" id="KW-1185">Reference proteome</keyword>
<dbReference type="WBParaSite" id="ACRNAN_scaffold3589.g29084.t1">
    <property type="protein sequence ID" value="ACRNAN_scaffold3589.g29084.t1"/>
    <property type="gene ID" value="ACRNAN_scaffold3589.g29084"/>
</dbReference>
<sequence>MTIYLNNFNNWVEKILGGMANAAWLAMIPQTLVLAINRLIVFRSHGHPTISWKLFLFLILLSWLFGLAYFIFYLSPYCGLVYSLDAFAWSYDMSELSPLISTIEYYTSVPILIIAFIVYILVLYVLIAQRKSFTSNNKFLAGHELRLLIQSFLIFFYASFLICCWHYYQYFLPDSPYTVAVINAFWILFSGLNPFLYLTLNKEIRHRFLLLLFCRRVDTKSTLVVTISTARTRESKISTVGTPH</sequence>
<reference evidence="3" key="1">
    <citation type="submission" date="2022-11" db="UniProtKB">
        <authorList>
            <consortium name="WormBaseParasite"/>
        </authorList>
    </citation>
    <scope>IDENTIFICATION</scope>
</reference>
<proteinExistence type="predicted"/>
<keyword evidence="1" id="KW-0472">Membrane</keyword>
<dbReference type="SUPFAM" id="SSF81321">
    <property type="entry name" value="Family A G protein-coupled receptor-like"/>
    <property type="match status" value="1"/>
</dbReference>
<dbReference type="AlphaFoldDB" id="A0A914DT81"/>
<feature type="transmembrane region" description="Helical" evidence="1">
    <location>
        <begin position="20"/>
        <end position="42"/>
    </location>
</feature>
<keyword evidence="1" id="KW-0812">Transmembrane</keyword>
<organism evidence="2 3">
    <name type="scientific">Acrobeloides nanus</name>
    <dbReference type="NCBI Taxonomy" id="290746"/>
    <lineage>
        <taxon>Eukaryota</taxon>
        <taxon>Metazoa</taxon>
        <taxon>Ecdysozoa</taxon>
        <taxon>Nematoda</taxon>
        <taxon>Chromadorea</taxon>
        <taxon>Rhabditida</taxon>
        <taxon>Tylenchina</taxon>
        <taxon>Cephalobomorpha</taxon>
        <taxon>Cephaloboidea</taxon>
        <taxon>Cephalobidae</taxon>
        <taxon>Acrobeloides</taxon>
    </lineage>
</organism>
<name>A0A914DT81_9BILA</name>
<feature type="transmembrane region" description="Helical" evidence="1">
    <location>
        <begin position="54"/>
        <end position="74"/>
    </location>
</feature>